<evidence type="ECO:0000313" key="2">
    <source>
        <dbReference type="EMBL" id="KFO37567.1"/>
    </source>
</evidence>
<dbReference type="Proteomes" id="UP000028990">
    <property type="component" value="Unassembled WGS sequence"/>
</dbReference>
<dbReference type="EMBL" id="KN120802">
    <property type="protein sequence ID" value="KFO37567.1"/>
    <property type="molecule type" value="Genomic_DNA"/>
</dbReference>
<feature type="region of interest" description="Disordered" evidence="1">
    <location>
        <begin position="27"/>
        <end position="62"/>
    </location>
</feature>
<evidence type="ECO:0000256" key="1">
    <source>
        <dbReference type="SAM" id="MobiDB-lite"/>
    </source>
</evidence>
<protein>
    <submittedName>
        <fullName evidence="2">Uncharacterized protein</fullName>
    </submittedName>
</protein>
<gene>
    <name evidence="2" type="ORF">H920_01052</name>
</gene>
<reference evidence="2 3" key="1">
    <citation type="submission" date="2013-11" db="EMBL/GenBank/DDBJ databases">
        <title>The Damaraland mole rat (Fukomys damarensis) genome and evolution of African mole rats.</title>
        <authorList>
            <person name="Gladyshev V.N."/>
            <person name="Fang X."/>
        </authorList>
    </citation>
    <scope>NUCLEOTIDE SEQUENCE [LARGE SCALE GENOMIC DNA]</scope>
    <source>
        <tissue evidence="2">Liver</tissue>
    </source>
</reference>
<organism evidence="2 3">
    <name type="scientific">Fukomys damarensis</name>
    <name type="common">Damaraland mole rat</name>
    <name type="synonym">Cryptomys damarensis</name>
    <dbReference type="NCBI Taxonomy" id="885580"/>
    <lineage>
        <taxon>Eukaryota</taxon>
        <taxon>Metazoa</taxon>
        <taxon>Chordata</taxon>
        <taxon>Craniata</taxon>
        <taxon>Vertebrata</taxon>
        <taxon>Euteleostomi</taxon>
        <taxon>Mammalia</taxon>
        <taxon>Eutheria</taxon>
        <taxon>Euarchontoglires</taxon>
        <taxon>Glires</taxon>
        <taxon>Rodentia</taxon>
        <taxon>Hystricomorpha</taxon>
        <taxon>Bathyergidae</taxon>
        <taxon>Fukomys</taxon>
    </lineage>
</organism>
<keyword evidence="3" id="KW-1185">Reference proteome</keyword>
<name>A0A091E2J7_FUKDA</name>
<proteinExistence type="predicted"/>
<sequence length="255" mass="27314">MYPNHKQLIPADEDTHYHLMSRRCSRQRTALSPMSTREAGSHCFRESSPSSTARGEQHTGAETEALIRPVHDRPRASASAASLACPRRLLPVDLLTDLLPTTAAPLFAAILLCMNCTVTFSPLGPGPPSPLPGSRSSMAASPGDLFSRVHSCCLSALIPHPQTPEPSVKPSGHRSLARGYQGQLIISSLKVMVPGTWDTAFNQTSQKPQARSPSESAGLEQQHCFKLGEGEVLVQGVFLDANSSPRYAGRLRGGG</sequence>
<dbReference type="AlphaFoldDB" id="A0A091E2J7"/>
<evidence type="ECO:0000313" key="3">
    <source>
        <dbReference type="Proteomes" id="UP000028990"/>
    </source>
</evidence>
<accession>A0A091E2J7</accession>